<feature type="compositionally biased region" description="Polar residues" evidence="1">
    <location>
        <begin position="84"/>
        <end position="96"/>
    </location>
</feature>
<dbReference type="EMBL" id="MVGT01000437">
    <property type="protein sequence ID" value="OVA17828.1"/>
    <property type="molecule type" value="Genomic_DNA"/>
</dbReference>
<dbReference type="GO" id="GO:0051457">
    <property type="term" value="P:maintenance of protein location in nucleus"/>
    <property type="evidence" value="ECO:0007669"/>
    <property type="project" value="TreeGrafter"/>
</dbReference>
<evidence type="ECO:0000256" key="1">
    <source>
        <dbReference type="SAM" id="MobiDB-lite"/>
    </source>
</evidence>
<dbReference type="Proteomes" id="UP000195402">
    <property type="component" value="Unassembled WGS sequence"/>
</dbReference>
<proteinExistence type="predicted"/>
<dbReference type="InterPro" id="IPR037766">
    <property type="entry name" value="FHY1"/>
</dbReference>
<dbReference type="PANTHER" id="PTHR37723:SF1">
    <property type="entry name" value="PROTEIN FAR-RED-ELONGATED HYPOCOTYL 1-LIKE"/>
    <property type="match status" value="1"/>
</dbReference>
<protein>
    <recommendedName>
        <fullName evidence="4">Far-red elongated hypocotyl 1</fullName>
    </recommendedName>
</protein>
<evidence type="ECO:0000313" key="3">
    <source>
        <dbReference type="Proteomes" id="UP000195402"/>
    </source>
</evidence>
<dbReference type="InParanoid" id="A0A200R561"/>
<feature type="region of interest" description="Disordered" evidence="1">
    <location>
        <begin position="38"/>
        <end position="58"/>
    </location>
</feature>
<feature type="region of interest" description="Disordered" evidence="1">
    <location>
        <begin position="154"/>
        <end position="175"/>
    </location>
</feature>
<dbReference type="GO" id="GO:0016607">
    <property type="term" value="C:nuclear speck"/>
    <property type="evidence" value="ECO:0007669"/>
    <property type="project" value="TreeGrafter"/>
</dbReference>
<sequence>MEMDENRVNLSHEMNSVLVRKPVYAGIIDFNKKRKLEDDELGLPQPKHKYRDQSSSSEQEEHFFFSCLVKENTDGGVSDDTTKQLESPNASTSFDSAISPYPEAKYEREFLKVYTYNQPDKFGTGSPRTHFYDQPSTSSGSCGNNSFKSTMHSVDKISTENKSIREEESPISREPSVQILKDGLQFDENELPGFGKYTDCFSSEYGTDEIEHCSDMEADEMMLYSNEATSKLYVLSSGRWNINQDARVDTRKPTIDQEFEQYFSMLMM</sequence>
<dbReference type="STRING" id="56857.A0A200R561"/>
<dbReference type="AlphaFoldDB" id="A0A200R561"/>
<dbReference type="GO" id="GO:0005737">
    <property type="term" value="C:cytoplasm"/>
    <property type="evidence" value="ECO:0007669"/>
    <property type="project" value="TreeGrafter"/>
</dbReference>
<keyword evidence="3" id="KW-1185">Reference proteome</keyword>
<dbReference type="OMA" id="NSFIGDA"/>
<accession>A0A200R561</accession>
<evidence type="ECO:0000313" key="2">
    <source>
        <dbReference type="EMBL" id="OVA17828.1"/>
    </source>
</evidence>
<feature type="compositionally biased region" description="Basic and acidic residues" evidence="1">
    <location>
        <begin position="154"/>
        <end position="171"/>
    </location>
</feature>
<feature type="region of interest" description="Disordered" evidence="1">
    <location>
        <begin position="75"/>
        <end position="96"/>
    </location>
</feature>
<organism evidence="2 3">
    <name type="scientific">Macleaya cordata</name>
    <name type="common">Five-seeded plume-poppy</name>
    <name type="synonym">Bocconia cordata</name>
    <dbReference type="NCBI Taxonomy" id="56857"/>
    <lineage>
        <taxon>Eukaryota</taxon>
        <taxon>Viridiplantae</taxon>
        <taxon>Streptophyta</taxon>
        <taxon>Embryophyta</taxon>
        <taxon>Tracheophyta</taxon>
        <taxon>Spermatophyta</taxon>
        <taxon>Magnoliopsida</taxon>
        <taxon>Ranunculales</taxon>
        <taxon>Papaveraceae</taxon>
        <taxon>Papaveroideae</taxon>
        <taxon>Macleaya</taxon>
    </lineage>
</organism>
<dbReference type="FunCoup" id="A0A200R561">
    <property type="interactions" value="1"/>
</dbReference>
<comment type="caution">
    <text evidence="2">The sequence shown here is derived from an EMBL/GenBank/DDBJ whole genome shotgun (WGS) entry which is preliminary data.</text>
</comment>
<reference evidence="2 3" key="1">
    <citation type="journal article" date="2017" name="Mol. Plant">
        <title>The Genome of Medicinal Plant Macleaya cordata Provides New Insights into Benzylisoquinoline Alkaloids Metabolism.</title>
        <authorList>
            <person name="Liu X."/>
            <person name="Liu Y."/>
            <person name="Huang P."/>
            <person name="Ma Y."/>
            <person name="Qing Z."/>
            <person name="Tang Q."/>
            <person name="Cao H."/>
            <person name="Cheng P."/>
            <person name="Zheng Y."/>
            <person name="Yuan Z."/>
            <person name="Zhou Y."/>
            <person name="Liu J."/>
            <person name="Tang Z."/>
            <person name="Zhuo Y."/>
            <person name="Zhang Y."/>
            <person name="Yu L."/>
            <person name="Huang J."/>
            <person name="Yang P."/>
            <person name="Peng Q."/>
            <person name="Zhang J."/>
            <person name="Jiang W."/>
            <person name="Zhang Z."/>
            <person name="Lin K."/>
            <person name="Ro D.K."/>
            <person name="Chen X."/>
            <person name="Xiong X."/>
            <person name="Shang Y."/>
            <person name="Huang S."/>
            <person name="Zeng J."/>
        </authorList>
    </citation>
    <scope>NUCLEOTIDE SEQUENCE [LARGE SCALE GENOMIC DNA]</scope>
    <source>
        <strain evidence="3">cv. BLH2017</strain>
        <tissue evidence="2">Root</tissue>
    </source>
</reference>
<dbReference type="PANTHER" id="PTHR37723">
    <property type="entry name" value="PROTEIN FAR-RED ELONGATED HYPOCOTYL 1"/>
    <property type="match status" value="1"/>
</dbReference>
<name>A0A200R561_MACCD</name>
<dbReference type="GO" id="GO:0009639">
    <property type="term" value="P:response to red or far red light"/>
    <property type="evidence" value="ECO:0007669"/>
    <property type="project" value="InterPro"/>
</dbReference>
<evidence type="ECO:0008006" key="4">
    <source>
        <dbReference type="Google" id="ProtNLM"/>
    </source>
</evidence>
<dbReference type="GO" id="GO:0061608">
    <property type="term" value="F:nuclear import signal receptor activity"/>
    <property type="evidence" value="ECO:0007669"/>
    <property type="project" value="TreeGrafter"/>
</dbReference>
<dbReference type="OrthoDB" id="1930763at2759"/>
<gene>
    <name evidence="2" type="ORF">BVC80_1835g218</name>
</gene>